<organism evidence="5 6">
    <name type="scientific">Aliidiomarina sanyensis</name>
    <dbReference type="NCBI Taxonomy" id="1249555"/>
    <lineage>
        <taxon>Bacteria</taxon>
        <taxon>Pseudomonadati</taxon>
        <taxon>Pseudomonadota</taxon>
        <taxon>Gammaproteobacteria</taxon>
        <taxon>Alteromonadales</taxon>
        <taxon>Idiomarinaceae</taxon>
        <taxon>Aliidiomarina</taxon>
    </lineage>
</organism>
<evidence type="ECO:0000259" key="4">
    <source>
        <dbReference type="SMART" id="SM00062"/>
    </source>
</evidence>
<reference evidence="5 6" key="1">
    <citation type="journal article" date="2011" name="Front. Microbiol.">
        <title>Genomic signatures of strain selection and enhancement in Bacillus atrophaeus var. globigii, a historical biowarfare simulant.</title>
        <authorList>
            <person name="Gibbons H.S."/>
            <person name="Broomall S.M."/>
            <person name="McNew L.A."/>
            <person name="Daligault H."/>
            <person name="Chapman C."/>
            <person name="Bruce D."/>
            <person name="Karavis M."/>
            <person name="Krepps M."/>
            <person name="McGregor P.A."/>
            <person name="Hong C."/>
            <person name="Park K.H."/>
            <person name="Akmal A."/>
            <person name="Feldman A."/>
            <person name="Lin J.S."/>
            <person name="Chang W.E."/>
            <person name="Higgs B.W."/>
            <person name="Demirev P."/>
            <person name="Lindquist J."/>
            <person name="Liem A."/>
            <person name="Fochler E."/>
            <person name="Read T.D."/>
            <person name="Tapia R."/>
            <person name="Johnson S."/>
            <person name="Bishop-Lilly K.A."/>
            <person name="Detter C."/>
            <person name="Han C."/>
            <person name="Sozhamannan S."/>
            <person name="Rosenzweig C.N."/>
            <person name="Skowronski E.W."/>
        </authorList>
    </citation>
    <scope>NUCLEOTIDE SEQUENCE [LARGE SCALE GENOMIC DNA]</scope>
    <source>
        <strain evidence="5 6">GYP-17</strain>
    </source>
</reference>
<dbReference type="EMBL" id="PIPM01000006">
    <property type="protein sequence ID" value="RUO32866.1"/>
    <property type="molecule type" value="Genomic_DNA"/>
</dbReference>
<keyword evidence="6" id="KW-1185">Reference proteome</keyword>
<evidence type="ECO:0000256" key="1">
    <source>
        <dbReference type="ARBA" id="ARBA00010333"/>
    </source>
</evidence>
<proteinExistence type="inferred from homology"/>
<evidence type="ECO:0000313" key="6">
    <source>
        <dbReference type="Proteomes" id="UP000288405"/>
    </source>
</evidence>
<accession>A0A432WGB2</accession>
<dbReference type="SUPFAM" id="SSF53850">
    <property type="entry name" value="Periplasmic binding protein-like II"/>
    <property type="match status" value="1"/>
</dbReference>
<dbReference type="Pfam" id="PF00497">
    <property type="entry name" value="SBP_bac_3"/>
    <property type="match status" value="1"/>
</dbReference>
<feature type="domain" description="Solute-binding protein family 3/N-terminal" evidence="4">
    <location>
        <begin position="48"/>
        <end position="271"/>
    </location>
</feature>
<evidence type="ECO:0000256" key="2">
    <source>
        <dbReference type="ARBA" id="ARBA00022729"/>
    </source>
</evidence>
<gene>
    <name evidence="5" type="ORF">CWE11_07495</name>
</gene>
<dbReference type="InterPro" id="IPR001638">
    <property type="entry name" value="Solute-binding_3/MltF_N"/>
</dbReference>
<dbReference type="OrthoDB" id="9768183at2"/>
<dbReference type="Gene3D" id="3.40.190.10">
    <property type="entry name" value="Periplasmic binding protein-like II"/>
    <property type="match status" value="2"/>
</dbReference>
<comment type="similarity">
    <text evidence="1">Belongs to the bacterial solute-binding protein 3 family.</text>
</comment>
<name>A0A432WGB2_9GAMM</name>
<evidence type="ECO:0000256" key="3">
    <source>
        <dbReference type="SAM" id="SignalP"/>
    </source>
</evidence>
<feature type="chain" id="PRO_5019489928" evidence="3">
    <location>
        <begin position="25"/>
        <end position="278"/>
    </location>
</feature>
<dbReference type="SMART" id="SM00062">
    <property type="entry name" value="PBPb"/>
    <property type="match status" value="1"/>
</dbReference>
<comment type="caution">
    <text evidence="5">The sequence shown here is derived from an EMBL/GenBank/DDBJ whole genome shotgun (WGS) entry which is preliminary data.</text>
</comment>
<dbReference type="AlphaFoldDB" id="A0A432WGB2"/>
<dbReference type="RefSeq" id="WP_126776992.1">
    <property type="nucleotide sequence ID" value="NZ_PIPM01000006.1"/>
</dbReference>
<keyword evidence="2 3" id="KW-0732">Signal</keyword>
<dbReference type="PROSITE" id="PS51257">
    <property type="entry name" value="PROKAR_LIPOPROTEIN"/>
    <property type="match status" value="1"/>
</dbReference>
<sequence>MRRLSNWLLAVFVVTLTACSPAERQEIQAPEHGVTEAEMTDVQASHCQLTMGFESWEPYQYLSPGGEVGGVDFEIAQQAFSHMNCTLRVEQGSWMELLELLQNGDIDFLMGASRTEAREQFAYFSVPYRDEQFSLFVRGDRRNRFDQSTVEEFVAAGYRVGVVNEYYYGEELQSLMYDSDYTSQFIGSMINELNVARVLDGEIDGFLEDNLVASSIIRRRGLGALIDQHAISLPSTEVYVMFSRASVDDEFVEQFNDALQVLVDDGYIEHVIARYSIY</sequence>
<evidence type="ECO:0000313" key="5">
    <source>
        <dbReference type="EMBL" id="RUO32866.1"/>
    </source>
</evidence>
<feature type="signal peptide" evidence="3">
    <location>
        <begin position="1"/>
        <end position="24"/>
    </location>
</feature>
<dbReference type="PANTHER" id="PTHR35936:SF35">
    <property type="entry name" value="L-CYSTINE-BINDING PROTEIN TCYJ"/>
    <property type="match status" value="1"/>
</dbReference>
<dbReference type="Proteomes" id="UP000288405">
    <property type="component" value="Unassembled WGS sequence"/>
</dbReference>
<dbReference type="PANTHER" id="PTHR35936">
    <property type="entry name" value="MEMBRANE-BOUND LYTIC MUREIN TRANSGLYCOSYLASE F"/>
    <property type="match status" value="1"/>
</dbReference>
<protein>
    <submittedName>
        <fullName evidence="5">Amino acid ABC transporter substrate-binding protein</fullName>
    </submittedName>
</protein>